<dbReference type="GO" id="GO:0120147">
    <property type="term" value="F:formylglycine-generating oxidase activity"/>
    <property type="evidence" value="ECO:0007669"/>
    <property type="project" value="TreeGrafter"/>
</dbReference>
<name>K2KSQ6_9GAMM</name>
<feature type="domain" description="PEGA" evidence="3">
    <location>
        <begin position="189"/>
        <end position="256"/>
    </location>
</feature>
<dbReference type="InterPro" id="IPR051043">
    <property type="entry name" value="Sulfatase_Mod_Factor_Kinase"/>
</dbReference>
<feature type="transmembrane region" description="Helical" evidence="1">
    <location>
        <begin position="21"/>
        <end position="43"/>
    </location>
</feature>
<evidence type="ECO:0000313" key="5">
    <source>
        <dbReference type="Proteomes" id="UP000014115"/>
    </source>
</evidence>
<dbReference type="InterPro" id="IPR005532">
    <property type="entry name" value="SUMF_dom"/>
</dbReference>
<dbReference type="Proteomes" id="UP000014115">
    <property type="component" value="Unassembled WGS sequence"/>
</dbReference>
<comment type="caution">
    <text evidence="4">The sequence shown here is derived from an EMBL/GenBank/DDBJ whole genome shotgun (WGS) entry which is preliminary data.</text>
</comment>
<accession>K2KSQ6</accession>
<dbReference type="PANTHER" id="PTHR23150:SF19">
    <property type="entry name" value="FORMYLGLYCINE-GENERATING ENZYME"/>
    <property type="match status" value="1"/>
</dbReference>
<keyword evidence="1" id="KW-0812">Transmembrane</keyword>
<reference evidence="4 5" key="1">
    <citation type="journal article" date="2012" name="J. Bacteriol.">
        <title>Genome Sequence of Idiomarina xiamenensis Type Strain 10-D-4.</title>
        <authorList>
            <person name="Lai Q."/>
            <person name="Wang L."/>
            <person name="Wang W."/>
            <person name="Shao Z."/>
        </authorList>
    </citation>
    <scope>NUCLEOTIDE SEQUENCE [LARGE SCALE GENOMIC DNA]</scope>
    <source>
        <strain evidence="4 5">10-D-4</strain>
    </source>
</reference>
<keyword evidence="1" id="KW-0472">Membrane</keyword>
<sequence length="665" mass="73480">MSDSKRASVDDHIKAKQLKGAGVVIAGAIVTLLVLLSFFYWLVFVKGYAVQIAPQEARQQASVRVLNGAGVVSEHSLYSLFGGELTVEISAPTYISETLTINADSPSTLSVTLQPQPALIHARLADDVEASWFIDEQRIAVGNHLQHELAAGDYVLRVDSPFHQSWQQSLSLARGEEVELTPALTLIEGQLSVSSQVTDASVRIDGGEPQPLPLSINLAGGRHQLQVTAAGYQTIDDSIEISNNQPSVSRAYRLQPLQSQLQISATPADGVLTIDGRSQQLGNLSIAANRAHQVRYQRDGYASQEQSLTPRVGEQQKLHFELVATYGDVRVQSNLPGQLQVNGQVQGETPQQLRLQTVEQRLTLTKPGYRTVTRQIQPRQDRVTQVQMELLTEFDARRAEGRPLFVSTLGIEMARFQPSAYVMGSPANERDRKRDEYQLRVDFSRPIWVSRHEITEAQYHAFTQQGGTSSLPVSQVSWLEAVQYCNWLSEQEGLPLFYRIQGQQVVGVNAEARGYRLLTEAEWEWLAKQAGRSAATTFIWGNGERIPNHSGNFADQSLQGKQTFFLKDYNDGFTGKAPVGSFKADRVGLFDLAGNVSEWVHDRYTTNPPDTSVTHTDYLGPTVGQQHVVKGANYESGRLQELRNAAKIVGDGAAATIGFRIARYD</sequence>
<dbReference type="SUPFAM" id="SSF56436">
    <property type="entry name" value="C-type lectin-like"/>
    <property type="match status" value="1"/>
</dbReference>
<evidence type="ECO:0008006" key="6">
    <source>
        <dbReference type="Google" id="ProtNLM"/>
    </source>
</evidence>
<proteinExistence type="predicted"/>
<evidence type="ECO:0000259" key="3">
    <source>
        <dbReference type="Pfam" id="PF08308"/>
    </source>
</evidence>
<feature type="domain" description="Sulfatase-modifying factor enzyme-like" evidence="2">
    <location>
        <begin position="420"/>
        <end position="663"/>
    </location>
</feature>
<dbReference type="InterPro" id="IPR013229">
    <property type="entry name" value="PEGA"/>
</dbReference>
<dbReference type="PATRIC" id="fig|740709.3.peg.2378"/>
<keyword evidence="5" id="KW-1185">Reference proteome</keyword>
<evidence type="ECO:0000313" key="4">
    <source>
        <dbReference type="EMBL" id="EKE80635.1"/>
    </source>
</evidence>
<dbReference type="EMBL" id="AMRG01000017">
    <property type="protein sequence ID" value="EKE80635.1"/>
    <property type="molecule type" value="Genomic_DNA"/>
</dbReference>
<dbReference type="Gene3D" id="3.90.1580.10">
    <property type="entry name" value="paralog of FGE (formylglycine-generating enzyme)"/>
    <property type="match status" value="1"/>
</dbReference>
<evidence type="ECO:0000259" key="2">
    <source>
        <dbReference type="Pfam" id="PF03781"/>
    </source>
</evidence>
<dbReference type="AlphaFoldDB" id="K2KSQ6"/>
<evidence type="ECO:0000256" key="1">
    <source>
        <dbReference type="SAM" id="Phobius"/>
    </source>
</evidence>
<dbReference type="PANTHER" id="PTHR23150">
    <property type="entry name" value="SULFATASE MODIFYING FACTOR 1, 2"/>
    <property type="match status" value="1"/>
</dbReference>
<organism evidence="4 5">
    <name type="scientific">Idiomarina xiamenensis 10-D-4</name>
    <dbReference type="NCBI Taxonomy" id="740709"/>
    <lineage>
        <taxon>Bacteria</taxon>
        <taxon>Pseudomonadati</taxon>
        <taxon>Pseudomonadota</taxon>
        <taxon>Gammaproteobacteria</taxon>
        <taxon>Alteromonadales</taxon>
        <taxon>Idiomarinaceae</taxon>
        <taxon>Idiomarina</taxon>
    </lineage>
</organism>
<dbReference type="Pfam" id="PF03781">
    <property type="entry name" value="FGE-sulfatase"/>
    <property type="match status" value="1"/>
</dbReference>
<dbReference type="STRING" id="740709.A10D4_11771"/>
<keyword evidence="1" id="KW-1133">Transmembrane helix</keyword>
<dbReference type="Pfam" id="PF08308">
    <property type="entry name" value="PEGA"/>
    <property type="match status" value="2"/>
</dbReference>
<dbReference type="eggNOG" id="COG1262">
    <property type="taxonomic scope" value="Bacteria"/>
</dbReference>
<gene>
    <name evidence="4" type="ORF">A10D4_11771</name>
</gene>
<dbReference type="InterPro" id="IPR042095">
    <property type="entry name" value="SUMF_sf"/>
</dbReference>
<dbReference type="InterPro" id="IPR016187">
    <property type="entry name" value="CTDL_fold"/>
</dbReference>
<protein>
    <recommendedName>
        <fullName evidence="6">PEGA domain-containing protein</fullName>
    </recommendedName>
</protein>
<dbReference type="RefSeq" id="WP_008489740.1">
    <property type="nucleotide sequence ID" value="NZ_AMRG01000017.1"/>
</dbReference>
<feature type="domain" description="PEGA" evidence="3">
    <location>
        <begin position="327"/>
        <end position="390"/>
    </location>
</feature>